<dbReference type="InterPro" id="IPR003959">
    <property type="entry name" value="ATPase_AAA_core"/>
</dbReference>
<evidence type="ECO:0000313" key="3">
    <source>
        <dbReference type="Proteomes" id="UP000221080"/>
    </source>
</evidence>
<proteinExistence type="predicted"/>
<feature type="domain" description="ATPase AAA-type core" evidence="2">
    <location>
        <begin position="372"/>
        <end position="408"/>
    </location>
</feature>
<dbReference type="GO" id="GO:0061860">
    <property type="term" value="F:DNA clamp unloader activity"/>
    <property type="evidence" value="ECO:0007669"/>
    <property type="project" value="TreeGrafter"/>
</dbReference>
<feature type="region of interest" description="Disordered" evidence="1">
    <location>
        <begin position="116"/>
        <end position="179"/>
    </location>
</feature>
<feature type="compositionally biased region" description="Polar residues" evidence="1">
    <location>
        <begin position="418"/>
        <end position="433"/>
    </location>
</feature>
<gene>
    <name evidence="4" type="primary">atad5b</name>
</gene>
<dbReference type="GO" id="GO:0005634">
    <property type="term" value="C:nucleus"/>
    <property type="evidence" value="ECO:0007669"/>
    <property type="project" value="TreeGrafter"/>
</dbReference>
<feature type="compositionally biased region" description="Polar residues" evidence="1">
    <location>
        <begin position="78"/>
        <end position="97"/>
    </location>
</feature>
<evidence type="ECO:0000313" key="4">
    <source>
        <dbReference type="RefSeq" id="XP_017337902.2"/>
    </source>
</evidence>
<dbReference type="OrthoDB" id="9996895at2759"/>
<feature type="region of interest" description="Disordered" evidence="1">
    <location>
        <begin position="68"/>
        <end position="97"/>
    </location>
</feature>
<evidence type="ECO:0000256" key="1">
    <source>
        <dbReference type="SAM" id="MobiDB-lite"/>
    </source>
</evidence>
<feature type="compositionally biased region" description="Basic and acidic residues" evidence="1">
    <location>
        <begin position="21"/>
        <end position="44"/>
    </location>
</feature>
<dbReference type="Proteomes" id="UP000221080">
    <property type="component" value="Chromosome 12"/>
</dbReference>
<dbReference type="GeneID" id="108273255"/>
<reference evidence="4" key="2">
    <citation type="submission" date="2025-08" db="UniProtKB">
        <authorList>
            <consortium name="RefSeq"/>
        </authorList>
    </citation>
    <scope>IDENTIFICATION</scope>
    <source>
        <tissue evidence="4">Blood</tissue>
    </source>
</reference>
<dbReference type="PANTHER" id="PTHR23389:SF21">
    <property type="entry name" value="ATPASE FAMILY AAA DOMAIN-CONTAINING PROTEIN 5"/>
    <property type="match status" value="1"/>
</dbReference>
<reference evidence="3" key="1">
    <citation type="journal article" date="2016" name="Nat. Commun.">
        <title>The channel catfish genome sequence provides insights into the evolution of scale formation in teleosts.</title>
        <authorList>
            <person name="Liu Z."/>
            <person name="Liu S."/>
            <person name="Yao J."/>
            <person name="Bao L."/>
            <person name="Zhang J."/>
            <person name="Li Y."/>
            <person name="Jiang C."/>
            <person name="Sun L."/>
            <person name="Wang R."/>
            <person name="Zhang Y."/>
            <person name="Zhou T."/>
            <person name="Zeng Q."/>
            <person name="Fu Q."/>
            <person name="Gao S."/>
            <person name="Li N."/>
            <person name="Koren S."/>
            <person name="Jiang Y."/>
            <person name="Zimin A."/>
            <person name="Xu P."/>
            <person name="Phillippy A.M."/>
            <person name="Geng X."/>
            <person name="Song L."/>
            <person name="Sun F."/>
            <person name="Li C."/>
            <person name="Wang X."/>
            <person name="Chen A."/>
            <person name="Jin Y."/>
            <person name="Yuan Z."/>
            <person name="Yang Y."/>
            <person name="Tan S."/>
            <person name="Peatman E."/>
            <person name="Lu J."/>
            <person name="Qin Z."/>
            <person name="Dunham R."/>
            <person name="Li Z."/>
            <person name="Sonstegard T."/>
            <person name="Feng J."/>
            <person name="Danzmann R.G."/>
            <person name="Schroeder S."/>
            <person name="Scheffler B."/>
            <person name="Duke M.V."/>
            <person name="Ballard L."/>
            <person name="Kucuktas H."/>
            <person name="Kaltenboeck L."/>
            <person name="Liu H."/>
            <person name="Armbruster J."/>
            <person name="Xie Y."/>
            <person name="Kirby M.L."/>
            <person name="Tian Y."/>
            <person name="Flanagan M.E."/>
            <person name="Mu W."/>
            <person name="Waldbieser G.C."/>
        </authorList>
    </citation>
    <scope>NUCLEOTIDE SEQUENCE [LARGE SCALE GENOMIC DNA]</scope>
    <source>
        <strain evidence="3">SDA103</strain>
    </source>
</reference>
<dbReference type="GO" id="GO:0005524">
    <property type="term" value="F:ATP binding"/>
    <property type="evidence" value="ECO:0007669"/>
    <property type="project" value="InterPro"/>
</dbReference>
<dbReference type="KEGG" id="ipu:108273255"/>
<organism evidence="3 4">
    <name type="scientific">Ictalurus punctatus</name>
    <name type="common">Channel catfish</name>
    <name type="synonym">Silurus punctatus</name>
    <dbReference type="NCBI Taxonomy" id="7998"/>
    <lineage>
        <taxon>Eukaryota</taxon>
        <taxon>Metazoa</taxon>
        <taxon>Chordata</taxon>
        <taxon>Craniata</taxon>
        <taxon>Vertebrata</taxon>
        <taxon>Euteleostomi</taxon>
        <taxon>Actinopterygii</taxon>
        <taxon>Neopterygii</taxon>
        <taxon>Teleostei</taxon>
        <taxon>Ostariophysi</taxon>
        <taxon>Siluriformes</taxon>
        <taxon>Ictaluridae</taxon>
        <taxon>Ictalurus</taxon>
    </lineage>
</organism>
<feature type="region of interest" description="Disordered" evidence="1">
    <location>
        <begin position="418"/>
        <end position="453"/>
    </location>
</feature>
<dbReference type="CTD" id="321619"/>
<sequence>MASCKEKSLSVESPCISQSFKGDDKSVKGEKIQIQEQSSTEKPKINKLKRANRCKKFDLMLSECNVIRPDDDDDQKFSHTSTIKNPRPPTTHSVQCSPKQGLLLHMEMSRRQNKGLEIKSESTTSSHRQPSILADEVRSLSRGGSRAERSGLREHEENESENNTNNSKSTPTSLGHRARSSTGFFKDAHTREEFLKLVQVQNPHFAVRRSLQTLLKRHAECLRESKSIPAAGKRKHEVESEGDGRLRKRQCPSLDDSETVNRSEGPVSSGHGAVSRNTSRRDDGHVRHDDDYVPWTEKYRPRSSDEVVGNSAAVRKLYSWLKEWRIRADVEERRKRQEERRMKGESNGLWDFGDFEGDPLTEECEGELCNTLLIHGPTGAGKSATVFACAEQLGFKVLEVNSSSLRSGRLVLSQLRESTQSHQVGMPQRSVSHTHAPAAASREAPQKSVSSCRKSSVIPRAASRKKCAGAQKSVTFTRYFKKTGKLVNKHSELPQDTRAAEEVTLDQSEFKKNGALDETEKTAPISLILFEEVDIVFEEDVGFLAAVKSLMSTTKRPIILTTNDPLFGEAFDGRFEEIRFKTPATESVVSYLQCVCVVESVNPDPEHIRFMLQENKGDVRRSVLELELWARSGAGNTHHHLHNRALTCRSYAELERSSCVEVLVESWRKRQSLLYSNLDFLLAPPTFEKTDRSTVDQNPIYSFIFKRPNKDPPPSNSKKLSRLKVLKTKHSESAIPLARFKPMNQSAAEAGGFSKVNSLACFLDTMSFIDSHLSRQPCCRSGPLGAKIADGLLDEPREDDDAEMRGHSLERCYEILAVVEGLGFHRSRMEVYPRKQDQDVTRGDKNKTWNLSEQKSAEVVHKVLSSKAFRYHGNRTAVLTDYLPCLRFICREQDSKQQPKLRFSHYLRDIGLHLPKSILDLLASQLH</sequence>
<dbReference type="GO" id="GO:0016887">
    <property type="term" value="F:ATP hydrolysis activity"/>
    <property type="evidence" value="ECO:0007669"/>
    <property type="project" value="InterPro"/>
</dbReference>
<dbReference type="RefSeq" id="XP_017337902.2">
    <property type="nucleotide sequence ID" value="XM_017482413.3"/>
</dbReference>
<feature type="compositionally biased region" description="Basic and acidic residues" evidence="1">
    <location>
        <begin position="236"/>
        <end position="245"/>
    </location>
</feature>
<feature type="region of interest" description="Disordered" evidence="1">
    <location>
        <begin position="1"/>
        <end position="47"/>
    </location>
</feature>
<dbReference type="GO" id="GO:0003677">
    <property type="term" value="F:DNA binding"/>
    <property type="evidence" value="ECO:0007669"/>
    <property type="project" value="TreeGrafter"/>
</dbReference>
<dbReference type="InterPro" id="IPR027417">
    <property type="entry name" value="P-loop_NTPase"/>
</dbReference>
<dbReference type="STRING" id="7998.ENSIPUP00000033737"/>
<feature type="region of interest" description="Disordered" evidence="1">
    <location>
        <begin position="226"/>
        <end position="291"/>
    </location>
</feature>
<dbReference type="Pfam" id="PF00004">
    <property type="entry name" value="AAA"/>
    <property type="match status" value="1"/>
</dbReference>
<dbReference type="PANTHER" id="PTHR23389">
    <property type="entry name" value="CHROMOSOME TRANSMISSION FIDELITY FACTOR 18"/>
    <property type="match status" value="1"/>
</dbReference>
<accession>A0A2D0S5A1</accession>
<dbReference type="AlphaFoldDB" id="A0A2D0S5A1"/>
<feature type="compositionally biased region" description="Basic and acidic residues" evidence="1">
    <location>
        <begin position="135"/>
        <end position="156"/>
    </location>
</feature>
<feature type="compositionally biased region" description="Low complexity" evidence="1">
    <location>
        <begin position="161"/>
        <end position="173"/>
    </location>
</feature>
<protein>
    <submittedName>
        <fullName evidence="4">ATPase family AAA domain-containing protein 5b</fullName>
    </submittedName>
</protein>
<name>A0A2D0S5A1_ICTPU</name>
<evidence type="ECO:0000259" key="2">
    <source>
        <dbReference type="Pfam" id="PF00004"/>
    </source>
</evidence>
<dbReference type="Gene3D" id="3.40.50.300">
    <property type="entry name" value="P-loop containing nucleotide triphosphate hydrolases"/>
    <property type="match status" value="1"/>
</dbReference>
<keyword evidence="3" id="KW-1185">Reference proteome</keyword>
<dbReference type="SUPFAM" id="SSF52540">
    <property type="entry name" value="P-loop containing nucleoside triphosphate hydrolases"/>
    <property type="match status" value="1"/>
</dbReference>
<feature type="compositionally biased region" description="Basic and acidic residues" evidence="1">
    <location>
        <begin position="279"/>
        <end position="291"/>
    </location>
</feature>